<evidence type="ECO:0000313" key="4">
    <source>
        <dbReference type="EMBL" id="QGV77164.1"/>
    </source>
</evidence>
<protein>
    <submittedName>
        <fullName evidence="4">ANTAR domain-containing protein</fullName>
    </submittedName>
</protein>
<feature type="domain" description="ANTAR" evidence="3">
    <location>
        <begin position="19"/>
        <end position="81"/>
    </location>
</feature>
<dbReference type="InterPro" id="IPR005561">
    <property type="entry name" value="ANTAR"/>
</dbReference>
<gene>
    <name evidence="4" type="ORF">EIZ62_02045</name>
</gene>
<dbReference type="InterPro" id="IPR029016">
    <property type="entry name" value="GAF-like_dom_sf"/>
</dbReference>
<proteinExistence type="predicted"/>
<dbReference type="InterPro" id="IPR003018">
    <property type="entry name" value="GAF"/>
</dbReference>
<dbReference type="Gene3D" id="1.10.10.10">
    <property type="entry name" value="Winged helix-like DNA-binding domain superfamily/Winged helix DNA-binding domain"/>
    <property type="match status" value="1"/>
</dbReference>
<dbReference type="EMBL" id="CP034279">
    <property type="protein sequence ID" value="QGV77164.1"/>
    <property type="molecule type" value="Genomic_DNA"/>
</dbReference>
<reference evidence="4 5" key="1">
    <citation type="submission" date="2018-12" db="EMBL/GenBank/DDBJ databases">
        <title>Complete genome sequence of Streptomyces ficellus NRRL8067, the producer of ficellomycin, feldamycin and nojirimycin.</title>
        <authorList>
            <person name="Zhang H."/>
            <person name="Yue R."/>
            <person name="Liu Y."/>
            <person name="Li M."/>
            <person name="Mu H."/>
            <person name="Zhang J."/>
        </authorList>
    </citation>
    <scope>NUCLEOTIDE SEQUENCE [LARGE SCALE GENOMIC DNA]</scope>
    <source>
        <strain evidence="4 5">NRRL 8067</strain>
    </source>
</reference>
<keyword evidence="5" id="KW-1185">Reference proteome</keyword>
<dbReference type="Pfam" id="PF01590">
    <property type="entry name" value="GAF"/>
    <property type="match status" value="1"/>
</dbReference>
<dbReference type="InterPro" id="IPR036388">
    <property type="entry name" value="WH-like_DNA-bd_sf"/>
</dbReference>
<dbReference type="GO" id="GO:0003723">
    <property type="term" value="F:RNA binding"/>
    <property type="evidence" value="ECO:0007669"/>
    <property type="project" value="InterPro"/>
</dbReference>
<dbReference type="KEGG" id="sfic:EIZ62_02045"/>
<dbReference type="Gene3D" id="3.30.450.40">
    <property type="match status" value="1"/>
</dbReference>
<dbReference type="SUPFAM" id="SSF55781">
    <property type="entry name" value="GAF domain-like"/>
    <property type="match status" value="1"/>
</dbReference>
<dbReference type="PROSITE" id="PS50921">
    <property type="entry name" value="ANTAR"/>
    <property type="match status" value="1"/>
</dbReference>
<dbReference type="Proteomes" id="UP000422572">
    <property type="component" value="Chromosome"/>
</dbReference>
<accession>A0A6I6F3F3</accession>
<dbReference type="OrthoDB" id="4694899at2"/>
<sequence length="288" mass="31820">MTDTFDAGALEADGTLAELARLREQVRHLQARARNRPLIAEAQGILRERYRLEDAEAAFALMQLSSQRFNVRVRTLAEAVVRLERPDERADRWFPGRVRHPAPALDALGIGDAAHAHRGAVLSTVLSQTLAVAGTDMGNVQLGDHATGGLWMEKHTGLGDDFVTYFDFVGPDGTSCAQAAKDMAQVTVRDVATAPVFSEGARRTILHAGSRSCHSVPLVTGDRCLGMVSAHFDRPIDELHPAQLQTLEYTGRQVGRWLEWYDRTVVLDALEYLHLAARHPGMTRARRR</sequence>
<evidence type="ECO:0000313" key="5">
    <source>
        <dbReference type="Proteomes" id="UP000422572"/>
    </source>
</evidence>
<dbReference type="RefSeq" id="WP_156690985.1">
    <property type="nucleotide sequence ID" value="NZ_CP034279.1"/>
</dbReference>
<dbReference type="AlphaFoldDB" id="A0A6I6F3F3"/>
<evidence type="ECO:0000259" key="3">
    <source>
        <dbReference type="PROSITE" id="PS50921"/>
    </source>
</evidence>
<keyword evidence="2" id="KW-0804">Transcription</keyword>
<evidence type="ECO:0000256" key="2">
    <source>
        <dbReference type="ARBA" id="ARBA00023163"/>
    </source>
</evidence>
<keyword evidence="1" id="KW-0805">Transcription regulation</keyword>
<evidence type="ECO:0000256" key="1">
    <source>
        <dbReference type="ARBA" id="ARBA00023015"/>
    </source>
</evidence>
<dbReference type="SMART" id="SM01012">
    <property type="entry name" value="ANTAR"/>
    <property type="match status" value="1"/>
</dbReference>
<organism evidence="4 5">
    <name type="scientific">Streptomyces ficellus</name>
    <dbReference type="NCBI Taxonomy" id="1977088"/>
    <lineage>
        <taxon>Bacteria</taxon>
        <taxon>Bacillati</taxon>
        <taxon>Actinomycetota</taxon>
        <taxon>Actinomycetes</taxon>
        <taxon>Kitasatosporales</taxon>
        <taxon>Streptomycetaceae</taxon>
        <taxon>Streptomyces</taxon>
    </lineage>
</organism>
<name>A0A6I6F3F3_9ACTN</name>
<dbReference type="Pfam" id="PF03861">
    <property type="entry name" value="ANTAR"/>
    <property type="match status" value="1"/>
</dbReference>